<accession>A0A7C4PX56</accession>
<evidence type="ECO:0000313" key="2">
    <source>
        <dbReference type="EMBL" id="HGS87065.1"/>
    </source>
</evidence>
<dbReference type="EMBL" id="DSXR01000052">
    <property type="protein sequence ID" value="HGS87065.1"/>
    <property type="molecule type" value="Genomic_DNA"/>
</dbReference>
<keyword evidence="1" id="KW-0812">Transmembrane</keyword>
<organism evidence="2">
    <name type="scientific">Bellilinea caldifistulae</name>
    <dbReference type="NCBI Taxonomy" id="360411"/>
    <lineage>
        <taxon>Bacteria</taxon>
        <taxon>Bacillati</taxon>
        <taxon>Chloroflexota</taxon>
        <taxon>Anaerolineae</taxon>
        <taxon>Anaerolineales</taxon>
        <taxon>Anaerolineaceae</taxon>
        <taxon>Bellilinea</taxon>
    </lineage>
</organism>
<sequence length="334" mass="38422">MPPHMTFFCELEAAQLEVLFESGQVIATLQKLDAGVALAIRDFSTERAAVVRRLNEAGIPVTAWLLLPEEEGYWFNLDNAPLAVQRYQDFQAWSQNEHLKWLRIGLDIEPDFRLITALKEGVMPALRFIFSTASHRKKRFASARLLYRQLVEQIHNDGYEVEAYQLPLILEERRSRSFVLQRWLGVLDLEVDREVLMLYSSFSRPWGDALLLSYGKDAQNIAIGSTGGGVDLEGVADTRPLDWQEFSRDLLIAGLLKPEVAIFSLEGCVQQGYLEKLIQFDWQQSVQVERRKYVLVQQVRRLLAAALWILERPWLPAALLILMVLLQIRRKKSN</sequence>
<gene>
    <name evidence="2" type="ORF">ENT17_05535</name>
</gene>
<dbReference type="AlphaFoldDB" id="A0A7C4PX56"/>
<reference evidence="2" key="1">
    <citation type="journal article" date="2020" name="mSystems">
        <title>Genome- and Community-Level Interaction Insights into Carbon Utilization and Element Cycling Functions of Hydrothermarchaeota in Hydrothermal Sediment.</title>
        <authorList>
            <person name="Zhou Z."/>
            <person name="Liu Y."/>
            <person name="Xu W."/>
            <person name="Pan J."/>
            <person name="Luo Z.H."/>
            <person name="Li M."/>
        </authorList>
    </citation>
    <scope>NUCLEOTIDE SEQUENCE [LARGE SCALE GENOMIC DNA]</scope>
    <source>
        <strain evidence="2">SpSt-556</strain>
    </source>
</reference>
<comment type="caution">
    <text evidence="2">The sequence shown here is derived from an EMBL/GenBank/DDBJ whole genome shotgun (WGS) entry which is preliminary data.</text>
</comment>
<keyword evidence="1" id="KW-1133">Transmembrane helix</keyword>
<feature type="transmembrane region" description="Helical" evidence="1">
    <location>
        <begin position="302"/>
        <end position="326"/>
    </location>
</feature>
<name>A0A7C4PX56_9CHLR</name>
<proteinExistence type="predicted"/>
<evidence type="ECO:0000256" key="1">
    <source>
        <dbReference type="SAM" id="Phobius"/>
    </source>
</evidence>
<protein>
    <submittedName>
        <fullName evidence="2">Uncharacterized protein</fullName>
    </submittedName>
</protein>
<keyword evidence="1" id="KW-0472">Membrane</keyword>